<keyword evidence="2" id="KW-1185">Reference proteome</keyword>
<dbReference type="SUPFAM" id="SSF52540">
    <property type="entry name" value="P-loop containing nucleoside triphosphate hydrolases"/>
    <property type="match status" value="1"/>
</dbReference>
<organism evidence="1 2">
    <name type="scientific">Salix purpurea</name>
    <name type="common">Purple osier willow</name>
    <dbReference type="NCBI Taxonomy" id="77065"/>
    <lineage>
        <taxon>Eukaryota</taxon>
        <taxon>Viridiplantae</taxon>
        <taxon>Streptophyta</taxon>
        <taxon>Embryophyta</taxon>
        <taxon>Tracheophyta</taxon>
        <taxon>Spermatophyta</taxon>
        <taxon>Magnoliopsida</taxon>
        <taxon>eudicotyledons</taxon>
        <taxon>Gunneridae</taxon>
        <taxon>Pentapetalae</taxon>
        <taxon>rosids</taxon>
        <taxon>fabids</taxon>
        <taxon>Malpighiales</taxon>
        <taxon>Salicaceae</taxon>
        <taxon>Saliceae</taxon>
        <taxon>Salix</taxon>
    </lineage>
</organism>
<protein>
    <submittedName>
        <fullName evidence="1">Uncharacterized protein</fullName>
    </submittedName>
</protein>
<gene>
    <name evidence="1" type="ORF">OIU79_029677</name>
</gene>
<name>A0A9Q0ZVM5_SALPP</name>
<dbReference type="InterPro" id="IPR027417">
    <property type="entry name" value="P-loop_NTPase"/>
</dbReference>
<dbReference type="Gene3D" id="3.40.50.300">
    <property type="entry name" value="P-loop containing nucleotide triphosphate hydrolases"/>
    <property type="match status" value="1"/>
</dbReference>
<dbReference type="Proteomes" id="UP001151532">
    <property type="component" value="Chromosome 12"/>
</dbReference>
<evidence type="ECO:0000313" key="1">
    <source>
        <dbReference type="EMBL" id="KAJ6748620.1"/>
    </source>
</evidence>
<dbReference type="OrthoDB" id="3370at2759"/>
<dbReference type="EMBL" id="JAPFFK010000008">
    <property type="protein sequence ID" value="KAJ6748620.1"/>
    <property type="molecule type" value="Genomic_DNA"/>
</dbReference>
<sequence>MVETETERNLERMEESTIAKQNKNVPVLPWMRSPVDVSKFEECRLDILPCLDLRLKMALQNMGFKTLFPVQLAVWQETIGPGAFERDLCINSPTGSGETSFCCHSACCWFICWFGCGPIFNC</sequence>
<evidence type="ECO:0000313" key="2">
    <source>
        <dbReference type="Proteomes" id="UP001151532"/>
    </source>
</evidence>
<proteinExistence type="predicted"/>
<accession>A0A9Q0ZVM5</accession>
<reference evidence="1" key="2">
    <citation type="journal article" date="2023" name="Int. J. Mol. Sci.">
        <title>De Novo Assembly and Annotation of 11 Diverse Shrub Willow (Salix) Genomes Reveals Novel Gene Organization in Sex-Linked Regions.</title>
        <authorList>
            <person name="Hyden B."/>
            <person name="Feng K."/>
            <person name="Yates T.B."/>
            <person name="Jawdy S."/>
            <person name="Cereghino C."/>
            <person name="Smart L.B."/>
            <person name="Muchero W."/>
        </authorList>
    </citation>
    <scope>NUCLEOTIDE SEQUENCE</scope>
    <source>
        <tissue evidence="1">Shoot tip</tissue>
    </source>
</reference>
<dbReference type="AlphaFoldDB" id="A0A9Q0ZVM5"/>
<reference evidence="1" key="1">
    <citation type="submission" date="2022-11" db="EMBL/GenBank/DDBJ databases">
        <authorList>
            <person name="Hyden B.L."/>
            <person name="Feng K."/>
            <person name="Yates T."/>
            <person name="Jawdy S."/>
            <person name="Smart L.B."/>
            <person name="Muchero W."/>
        </authorList>
    </citation>
    <scope>NUCLEOTIDE SEQUENCE</scope>
    <source>
        <tissue evidence="1">Shoot tip</tissue>
    </source>
</reference>
<comment type="caution">
    <text evidence="1">The sequence shown here is derived from an EMBL/GenBank/DDBJ whole genome shotgun (WGS) entry which is preliminary data.</text>
</comment>